<protein>
    <submittedName>
        <fullName evidence="2">Formate dehydrogenase</fullName>
    </submittedName>
</protein>
<feature type="domain" description="DinB-like" evidence="1">
    <location>
        <begin position="14"/>
        <end position="144"/>
    </location>
</feature>
<dbReference type="AlphaFoldDB" id="A0A511UYJ1"/>
<evidence type="ECO:0000313" key="2">
    <source>
        <dbReference type="EMBL" id="GEN30202.1"/>
    </source>
</evidence>
<proteinExistence type="predicted"/>
<dbReference type="OrthoDB" id="4295522at2"/>
<name>A0A511UYJ1_9BACI</name>
<dbReference type="Pfam" id="PF12867">
    <property type="entry name" value="DinB_2"/>
    <property type="match status" value="1"/>
</dbReference>
<comment type="caution">
    <text evidence="2">The sequence shown here is derived from an EMBL/GenBank/DDBJ whole genome shotgun (WGS) entry which is preliminary data.</text>
</comment>
<evidence type="ECO:0000313" key="3">
    <source>
        <dbReference type="Proteomes" id="UP000321491"/>
    </source>
</evidence>
<reference evidence="2 3" key="1">
    <citation type="submission" date="2019-07" db="EMBL/GenBank/DDBJ databases">
        <title>Whole genome shotgun sequence of Cerasibacillus quisquiliarum NBRC 102429.</title>
        <authorList>
            <person name="Hosoyama A."/>
            <person name="Uohara A."/>
            <person name="Ohji S."/>
            <person name="Ichikawa N."/>
        </authorList>
    </citation>
    <scope>NUCLEOTIDE SEQUENCE [LARGE SCALE GENOMIC DNA]</scope>
    <source>
        <strain evidence="2 3">NBRC 102429</strain>
    </source>
</reference>
<keyword evidence="3" id="KW-1185">Reference proteome</keyword>
<organism evidence="2 3">
    <name type="scientific">Cerasibacillus quisquiliarum</name>
    <dbReference type="NCBI Taxonomy" id="227865"/>
    <lineage>
        <taxon>Bacteria</taxon>
        <taxon>Bacillati</taxon>
        <taxon>Bacillota</taxon>
        <taxon>Bacilli</taxon>
        <taxon>Bacillales</taxon>
        <taxon>Bacillaceae</taxon>
        <taxon>Cerasibacillus</taxon>
    </lineage>
</organism>
<dbReference type="InterPro" id="IPR034660">
    <property type="entry name" value="DinB/YfiT-like"/>
</dbReference>
<dbReference type="InterPro" id="IPR024775">
    <property type="entry name" value="DinB-like"/>
</dbReference>
<dbReference type="RefSeq" id="WP_146935262.1">
    <property type="nucleotide sequence ID" value="NZ_BJXW01000007.1"/>
</dbReference>
<dbReference type="SUPFAM" id="SSF109854">
    <property type="entry name" value="DinB/YfiT-like putative metalloenzymes"/>
    <property type="match status" value="1"/>
</dbReference>
<dbReference type="Proteomes" id="UP000321491">
    <property type="component" value="Unassembled WGS sequence"/>
</dbReference>
<accession>A0A511UYJ1</accession>
<sequence>MESLKMFAYSRTSVLIGLRNIHEDKWDNQPENFPNTIRWNAGHIYVTTEIFLHKADPNYAVIYPQWKSFFINGTRPSDWMKKPPSKNEIIHALEEQKERILTYSHNDLKKVAKEVQTFHALSLDTIEQALQFITWHDGLHLGIIKSMDKVCSN</sequence>
<dbReference type="EMBL" id="BJXW01000007">
    <property type="protein sequence ID" value="GEN30202.1"/>
    <property type="molecule type" value="Genomic_DNA"/>
</dbReference>
<dbReference type="Gene3D" id="1.20.120.450">
    <property type="entry name" value="dinb family like domain"/>
    <property type="match status" value="1"/>
</dbReference>
<gene>
    <name evidence="2" type="ORF">CQU01_04400</name>
</gene>
<evidence type="ECO:0000259" key="1">
    <source>
        <dbReference type="Pfam" id="PF12867"/>
    </source>
</evidence>